<dbReference type="InterPro" id="IPR036420">
    <property type="entry name" value="BRCT_dom_sf"/>
</dbReference>
<dbReference type="CDD" id="cd17709">
    <property type="entry name" value="BRCT_pescadillo_like"/>
    <property type="match status" value="1"/>
</dbReference>
<dbReference type="EMBL" id="LSSL01000095">
    <property type="protein sequence ID" value="OLY85491.1"/>
    <property type="molecule type" value="Genomic_DNA"/>
</dbReference>
<dbReference type="AlphaFoldDB" id="A0A1R0H8P3"/>
<evidence type="ECO:0000256" key="1">
    <source>
        <dbReference type="ARBA" id="ARBA00022517"/>
    </source>
</evidence>
<dbReference type="Pfam" id="PF06732">
    <property type="entry name" value="Pescadillo_N"/>
    <property type="match status" value="1"/>
</dbReference>
<evidence type="ECO:0000256" key="3">
    <source>
        <dbReference type="ARBA" id="ARBA00023242"/>
    </source>
</evidence>
<evidence type="ECO:0000256" key="5">
    <source>
        <dbReference type="SAM" id="MobiDB-lite"/>
    </source>
</evidence>
<evidence type="ECO:0000259" key="6">
    <source>
        <dbReference type="PROSITE" id="PS50172"/>
    </source>
</evidence>
<dbReference type="InterPro" id="IPR001357">
    <property type="entry name" value="BRCT_dom"/>
</dbReference>
<evidence type="ECO:0000313" key="8">
    <source>
        <dbReference type="Proteomes" id="UP000187455"/>
    </source>
</evidence>
<comment type="subunit">
    <text evidence="4">Component of the NOP7 complex, composed of ERB1, NOP7 and YTM1. Within the NOP7 complex ERB1 appears to interact directly with NOP7 and YTM1. The NOP7 complex also associates with the 66S pre-ribosome.</text>
</comment>
<keyword evidence="2 4" id="KW-0698">rRNA processing</keyword>
<feature type="compositionally biased region" description="Basic residues" evidence="5">
    <location>
        <begin position="670"/>
        <end position="680"/>
    </location>
</feature>
<sequence length="680" mass="77773">MGKLKKAGKEGSARKYINRNRAIKKLQVSLANFRRLCILKGVYPVEPKNRKKVNKGSTAPTTFYYTKDIQYLMHEPLLLKFREDKIFKRRLSHAKSKREWTKADGLKRHRPKYNVNHLILERYPTFNDAIRDIDDALSMLSLFAIMPASYKTGNNSTLNNSRKLLAEFMHYIMITNKLKKTFLSIKGIYYQAEIAGQTITWVAPYQFSQHVPRDVDFRVMWSFLEFYRALIGFVNCKLYKDANLVYPPKIDYELENLGVGLGALHTTKVGSLEVVQSIDDREAQLASGTESSVTSSQLKDKLASLPAKIDAIQKLESSIDAIAEKDASLEDTTEEPTTTTIADPYIDESHTSDLFKNYTFFLSREVPKYSIEFVVRSFGGKVCWEDYFNGSKQTGLNESDSRINIFIVDRPEIPKNILNRKVNGEKPSKKPMCLQPQFIYDCVNANMILSFDSYLVGKKLPPHLSPFVEYKQGDYVPKQQLAIDEYAKRIGFQGEVTTLETQDQEIQEKSTELDQSDDDDDNDDDDDDDSGENDIDGLSADEADSEDSEYDSEIEQFVEQKAVNAADSQDEDYDEHQAELEAEFGGVNYSKFKKRKTNSSPAPTSEYKKTSKIDEEKKAMAMTMMTKKNRKLYARMQNGIQKRSQEADKLNERRILAEKKQAAENNTKPAVKKNKSKSKK</sequence>
<dbReference type="HAMAP" id="MF_03028">
    <property type="entry name" value="Pescadillo"/>
    <property type="match status" value="1"/>
</dbReference>
<keyword evidence="3 4" id="KW-0539">Nucleus</keyword>
<dbReference type="GO" id="GO:0000463">
    <property type="term" value="P:maturation of LSU-rRNA from tricistronic rRNA transcript (SSU-rRNA, 5.8S rRNA, LSU-rRNA)"/>
    <property type="evidence" value="ECO:0007669"/>
    <property type="project" value="UniProtKB-UniRule"/>
</dbReference>
<dbReference type="STRING" id="133383.A0A1R0H8P3"/>
<feature type="compositionally biased region" description="Basic and acidic residues" evidence="5">
    <location>
        <begin position="643"/>
        <end position="662"/>
    </location>
</feature>
<dbReference type="GO" id="GO:0000466">
    <property type="term" value="P:maturation of 5.8S rRNA from tricistronic rRNA transcript (SSU-rRNA, 5.8S rRNA, LSU-rRNA)"/>
    <property type="evidence" value="ECO:0007669"/>
    <property type="project" value="UniProtKB-UniRule"/>
</dbReference>
<evidence type="ECO:0000256" key="2">
    <source>
        <dbReference type="ARBA" id="ARBA00022552"/>
    </source>
</evidence>
<dbReference type="GO" id="GO:0005654">
    <property type="term" value="C:nucleoplasm"/>
    <property type="evidence" value="ECO:0007669"/>
    <property type="project" value="UniProtKB-SubCell"/>
</dbReference>
<comment type="function">
    <text evidence="4">Component of the NOP7 complex, which is required for maturation of the 25S and 5.8S ribosomal RNAs and formation of the 60S ribosome.</text>
</comment>
<comment type="subcellular location">
    <subcellularLocation>
        <location evidence="4">Nucleus</location>
        <location evidence="4">Nucleolus</location>
    </subcellularLocation>
    <subcellularLocation>
        <location evidence="4">Nucleus</location>
        <location evidence="4">Nucleoplasm</location>
    </subcellularLocation>
</comment>
<dbReference type="GO" id="GO:0070545">
    <property type="term" value="C:PeBoW complex"/>
    <property type="evidence" value="ECO:0007669"/>
    <property type="project" value="TreeGrafter"/>
</dbReference>
<protein>
    <recommendedName>
        <fullName evidence="4">Pescadillo homolog</fullName>
    </recommendedName>
    <alternativeName>
        <fullName evidence="4">Nucleolar protein 7 homolog</fullName>
    </alternativeName>
</protein>
<reference evidence="7 8" key="1">
    <citation type="journal article" date="2016" name="Mol. Biol. Evol.">
        <title>Genome-Wide Survey of Gut Fungi (Harpellales) Reveals the First Horizontally Transferred Ubiquitin Gene from a Mosquito Host.</title>
        <authorList>
            <person name="Wang Y."/>
            <person name="White M.M."/>
            <person name="Kvist S."/>
            <person name="Moncalvo J.M."/>
        </authorList>
    </citation>
    <scope>NUCLEOTIDE SEQUENCE [LARGE SCALE GENOMIC DNA]</scope>
    <source>
        <strain evidence="7 8">ALG-7-W6</strain>
    </source>
</reference>
<dbReference type="InterPro" id="IPR010613">
    <property type="entry name" value="PES"/>
</dbReference>
<comment type="caution">
    <text evidence="7">The sequence shown here is derived from an EMBL/GenBank/DDBJ whole genome shotgun (WGS) entry which is preliminary data.</text>
</comment>
<feature type="compositionally biased region" description="Basic and acidic residues" evidence="5">
    <location>
        <begin position="606"/>
        <end position="616"/>
    </location>
</feature>
<feature type="region of interest" description="Disordered" evidence="5">
    <location>
        <begin position="638"/>
        <end position="680"/>
    </location>
</feature>
<comment type="similarity">
    <text evidence="4">Belongs to the pescadillo family.</text>
</comment>
<evidence type="ECO:0000256" key="4">
    <source>
        <dbReference type="HAMAP-Rule" id="MF_03028"/>
    </source>
</evidence>
<dbReference type="PROSITE" id="PS50172">
    <property type="entry name" value="BRCT"/>
    <property type="match status" value="1"/>
</dbReference>
<dbReference type="PANTHER" id="PTHR12221:SF6">
    <property type="entry name" value="PESCADILLO HOMOLOG"/>
    <property type="match status" value="1"/>
</dbReference>
<feature type="domain" description="BRCT" evidence="6">
    <location>
        <begin position="350"/>
        <end position="456"/>
    </location>
</feature>
<dbReference type="PANTHER" id="PTHR12221">
    <property type="entry name" value="PESCADILLO - RELATED"/>
    <property type="match status" value="1"/>
</dbReference>
<dbReference type="Gene3D" id="3.40.50.10190">
    <property type="entry name" value="BRCT domain"/>
    <property type="match status" value="1"/>
</dbReference>
<evidence type="ECO:0000313" key="7">
    <source>
        <dbReference type="EMBL" id="OLY85491.1"/>
    </source>
</evidence>
<keyword evidence="1 4" id="KW-0690">Ribosome biogenesis</keyword>
<dbReference type="Proteomes" id="UP000187455">
    <property type="component" value="Unassembled WGS sequence"/>
</dbReference>
<feature type="compositionally biased region" description="Acidic residues" evidence="5">
    <location>
        <begin position="514"/>
        <end position="553"/>
    </location>
</feature>
<dbReference type="GO" id="GO:0043021">
    <property type="term" value="F:ribonucleoprotein complex binding"/>
    <property type="evidence" value="ECO:0007669"/>
    <property type="project" value="UniProtKB-UniRule"/>
</dbReference>
<organism evidence="7 8">
    <name type="scientific">Smittium mucronatum</name>
    <dbReference type="NCBI Taxonomy" id="133383"/>
    <lineage>
        <taxon>Eukaryota</taxon>
        <taxon>Fungi</taxon>
        <taxon>Fungi incertae sedis</taxon>
        <taxon>Zoopagomycota</taxon>
        <taxon>Kickxellomycotina</taxon>
        <taxon>Harpellomycetes</taxon>
        <taxon>Harpellales</taxon>
        <taxon>Legeriomycetaceae</taxon>
        <taxon>Smittium</taxon>
    </lineage>
</organism>
<feature type="region of interest" description="Disordered" evidence="5">
    <location>
        <begin position="584"/>
        <end position="616"/>
    </location>
</feature>
<name>A0A1R0H8P3_9FUNG</name>
<dbReference type="GO" id="GO:0003723">
    <property type="term" value="F:RNA binding"/>
    <property type="evidence" value="ECO:0007669"/>
    <property type="project" value="TreeGrafter"/>
</dbReference>
<dbReference type="SUPFAM" id="SSF52113">
    <property type="entry name" value="BRCT domain"/>
    <property type="match status" value="1"/>
</dbReference>
<feature type="region of interest" description="Disordered" evidence="5">
    <location>
        <begin position="498"/>
        <end position="553"/>
    </location>
</feature>
<gene>
    <name evidence="4" type="primary">NOP7</name>
    <name evidence="7" type="ORF">AYI68_g322</name>
</gene>
<dbReference type="OrthoDB" id="10264910at2759"/>
<keyword evidence="8" id="KW-1185">Reference proteome</keyword>
<dbReference type="GO" id="GO:0030687">
    <property type="term" value="C:preribosome, large subunit precursor"/>
    <property type="evidence" value="ECO:0007669"/>
    <property type="project" value="UniProtKB-UniRule"/>
</dbReference>
<proteinExistence type="inferred from homology"/>
<accession>A0A1R0H8P3</accession>